<comment type="subcellular location">
    <subcellularLocation>
        <location evidence="1">Cytoplasm</location>
    </subcellularLocation>
</comment>
<name>A0AAJ8LMH3_9TREE</name>
<evidence type="ECO:0000256" key="6">
    <source>
        <dbReference type="SAM" id="MobiDB-lite"/>
    </source>
</evidence>
<keyword evidence="3" id="KW-0853">WD repeat</keyword>
<feature type="coiled-coil region" evidence="5">
    <location>
        <begin position="916"/>
        <end position="943"/>
    </location>
</feature>
<sequence>MEQQNRLLQMLNSATSPPPPPSSQHTPIPTQQAQTHLFPPGGGVQIGSPREPSPTPPPPSLQAISLNDLFKNISSPLAQPESIPTASPPLQKEDHKTSLLGMLKNIGSTTPGGSGITSPSVASGASSPGVGQHRHDGPRVGVSSPQAPVINHPGGFTSPPPPAPQQANTAPSDLTAQTAKTDIGKSPEPPKRSMFDFVSPFDVFEKPRQPSSSKPPAPAPKAPQEEVKDVKPKISEETKPAVAKVKKAENGSRTASPQRKQAESPAPETTYVSGALIGQPPVHELSSDAIGSAVDATWQVSKVTKGEEGKGPRALTPHTSIDLSKPNLGGLVNTAGSVRITPTTLMRTDNLDFKQGRRVATTSTFLAYTMSKGVGGPLGRLMKVEWVRRENRDYLAIGGTEGVLLIDPGYLGSPDVLSNLTDIAATNKILKTDGPVVDFCLNHTHQAIGILSSTSQFTLYNVANLNRVWHRPLPTLSPEVSATSVQFCESNILVGRGNDTLFELVQITVDMAVLSTIKFTSPSPSPENLHYAHAVYDSAKSTLWIAPFARSSLFAFKYGLKGQQPIKDVSSVEGQKVVAFEKVAEFPLDPVLSLAISKKEAQEDAEIFYATPSGFSQATVSKAALEAQPSPFAEVAKSATPAPVPAPSVPAPAKPASVAPSPKVQATEFKKPGKAATPAKTSSKNASPAVVKTELVSASEDDTPSQPRAKKATKNAVAGPATMEPNVVEGTALSADEFTKTLKKTEDRMSNHFKQVLKNEVTALNARFDGLTGPDFAADISAKVERQLKGALTTAVAQEVKKSIVPSLTATIQNEVRTVVANQVPAAIFDVLQSVPKELERGLSSTIQRTVSSVIQASMDRAIQESIQHNLMPAIQVAGSTLTDQLMTELKSEMLQIRKELSPAPAPAQTNNDQVLRTMATSISELQKQLAALSEQFARVSNAPIQAPHLNGGHPQLPPPPPPVAQPAPPPPAPAPAPGISPAQLEDIFLSALGNQSTQSTLVLVGQQAHLVDLCLPIQPGAKSPLSQAVLLTLLHRLAIALNDVPPNHIMFPQLVSWTRRTSALVDPRDSNIAGYISRVLQVVQGTLNQVINNLQSRFGAEPTTAGQIGTIRQTLDIVGHKLASV</sequence>
<evidence type="ECO:0000313" key="8">
    <source>
        <dbReference type="Proteomes" id="UP000322225"/>
    </source>
</evidence>
<gene>
    <name evidence="7" type="ORF">CI109_104278</name>
</gene>
<protein>
    <recommendedName>
        <fullName evidence="9">Enhancer of mRNA-decapping protein 4 WD40 repeat region domain-containing protein</fullName>
    </recommendedName>
</protein>
<feature type="region of interest" description="Disordered" evidence="6">
    <location>
        <begin position="1"/>
        <end position="269"/>
    </location>
</feature>
<dbReference type="RefSeq" id="XP_065823538.1">
    <property type="nucleotide sequence ID" value="XM_065967466.1"/>
</dbReference>
<feature type="compositionally biased region" description="Basic and acidic residues" evidence="6">
    <location>
        <begin position="182"/>
        <end position="194"/>
    </location>
</feature>
<feature type="compositionally biased region" description="Polar residues" evidence="6">
    <location>
        <begin position="72"/>
        <end position="85"/>
    </location>
</feature>
<organism evidence="7 8">
    <name type="scientific">Kwoniella shandongensis</name>
    <dbReference type="NCBI Taxonomy" id="1734106"/>
    <lineage>
        <taxon>Eukaryota</taxon>
        <taxon>Fungi</taxon>
        <taxon>Dikarya</taxon>
        <taxon>Basidiomycota</taxon>
        <taxon>Agaricomycotina</taxon>
        <taxon>Tremellomycetes</taxon>
        <taxon>Tremellales</taxon>
        <taxon>Cryptococcaceae</taxon>
        <taxon>Kwoniella</taxon>
    </lineage>
</organism>
<feature type="compositionally biased region" description="Low complexity" evidence="6">
    <location>
        <begin position="23"/>
        <end position="32"/>
    </location>
</feature>
<dbReference type="EMBL" id="CP144057">
    <property type="protein sequence ID" value="WWD19814.1"/>
    <property type="molecule type" value="Genomic_DNA"/>
</dbReference>
<feature type="compositionally biased region" description="Low complexity" evidence="6">
    <location>
        <begin position="116"/>
        <end position="131"/>
    </location>
</feature>
<dbReference type="PANTHER" id="PTHR15598:SF5">
    <property type="entry name" value="ENHANCER OF MRNA-DECAPPING PROTEIN 4"/>
    <property type="match status" value="1"/>
</dbReference>
<evidence type="ECO:0000256" key="3">
    <source>
        <dbReference type="ARBA" id="ARBA00022574"/>
    </source>
</evidence>
<feature type="compositionally biased region" description="Polar residues" evidence="6">
    <location>
        <begin position="1"/>
        <end position="14"/>
    </location>
</feature>
<feature type="compositionally biased region" description="Low complexity" evidence="6">
    <location>
        <begin position="654"/>
        <end position="664"/>
    </location>
</feature>
<reference evidence="7" key="1">
    <citation type="submission" date="2017-08" db="EMBL/GenBank/DDBJ databases">
        <authorList>
            <person name="Cuomo C."/>
            <person name="Billmyre B."/>
            <person name="Heitman J."/>
        </authorList>
    </citation>
    <scope>NUCLEOTIDE SEQUENCE</scope>
    <source>
        <strain evidence="7">CBS 12478</strain>
    </source>
</reference>
<dbReference type="GeneID" id="43588116"/>
<feature type="compositionally biased region" description="Pro residues" evidence="6">
    <location>
        <begin position="51"/>
        <end position="60"/>
    </location>
</feature>
<feature type="region of interest" description="Disordered" evidence="6">
    <location>
        <begin position="636"/>
        <end position="717"/>
    </location>
</feature>
<evidence type="ECO:0000256" key="1">
    <source>
        <dbReference type="ARBA" id="ARBA00004496"/>
    </source>
</evidence>
<evidence type="ECO:0000313" key="7">
    <source>
        <dbReference type="EMBL" id="WWD19814.1"/>
    </source>
</evidence>
<feature type="compositionally biased region" description="Basic and acidic residues" evidence="6">
    <location>
        <begin position="223"/>
        <end position="239"/>
    </location>
</feature>
<feature type="region of interest" description="Disordered" evidence="6">
    <location>
        <begin position="945"/>
        <end position="980"/>
    </location>
</feature>
<evidence type="ECO:0000256" key="2">
    <source>
        <dbReference type="ARBA" id="ARBA00022490"/>
    </source>
</evidence>
<keyword evidence="8" id="KW-1185">Reference proteome</keyword>
<dbReference type="Proteomes" id="UP000322225">
    <property type="component" value="Chromosome 7"/>
</dbReference>
<dbReference type="KEGG" id="ksn:43588116"/>
<feature type="compositionally biased region" description="Pro residues" evidence="6">
    <location>
        <begin position="642"/>
        <end position="653"/>
    </location>
</feature>
<dbReference type="GO" id="GO:0031087">
    <property type="term" value="P:deadenylation-independent decapping of nuclear-transcribed mRNA"/>
    <property type="evidence" value="ECO:0007669"/>
    <property type="project" value="InterPro"/>
</dbReference>
<dbReference type="InterPro" id="IPR044938">
    <property type="entry name" value="EDC4_C_sf"/>
</dbReference>
<feature type="compositionally biased region" description="Pro residues" evidence="6">
    <location>
        <begin position="956"/>
        <end position="979"/>
    </location>
</feature>
<evidence type="ECO:0000256" key="4">
    <source>
        <dbReference type="ARBA" id="ARBA00022737"/>
    </source>
</evidence>
<keyword evidence="5" id="KW-0175">Coiled coil</keyword>
<dbReference type="GO" id="GO:0000932">
    <property type="term" value="C:P-body"/>
    <property type="evidence" value="ECO:0007669"/>
    <property type="project" value="TreeGrafter"/>
</dbReference>
<keyword evidence="4" id="KW-0677">Repeat</keyword>
<accession>A0AAJ8LMH3</accession>
<proteinExistence type="predicted"/>
<evidence type="ECO:0000256" key="5">
    <source>
        <dbReference type="SAM" id="Coils"/>
    </source>
</evidence>
<dbReference type="PANTHER" id="PTHR15598">
    <property type="entry name" value="ENHANCER OF MRNA-DECAPPING PROTEIN 4"/>
    <property type="match status" value="1"/>
</dbReference>
<keyword evidence="2" id="KW-0963">Cytoplasm</keyword>
<evidence type="ECO:0008006" key="9">
    <source>
        <dbReference type="Google" id="ProtNLM"/>
    </source>
</evidence>
<reference evidence="7" key="2">
    <citation type="submission" date="2024-01" db="EMBL/GenBank/DDBJ databases">
        <title>Comparative genomics of Cryptococcus and Kwoniella reveals pathogenesis evolution and contrasting modes of karyotype evolution via chromosome fusion or intercentromeric recombination.</title>
        <authorList>
            <person name="Coelho M.A."/>
            <person name="David-Palma M."/>
            <person name="Shea T."/>
            <person name="Bowers K."/>
            <person name="McGinley-Smith S."/>
            <person name="Mohammad A.W."/>
            <person name="Gnirke A."/>
            <person name="Yurkov A.M."/>
            <person name="Nowrousian M."/>
            <person name="Sun S."/>
            <person name="Cuomo C.A."/>
            <person name="Heitman J."/>
        </authorList>
    </citation>
    <scope>NUCLEOTIDE SEQUENCE</scope>
    <source>
        <strain evidence="7">CBS 12478</strain>
    </source>
</reference>
<dbReference type="InterPro" id="IPR045152">
    <property type="entry name" value="EDC4-like"/>
</dbReference>
<dbReference type="Gene3D" id="1.10.220.100">
    <property type="entry name" value="conserved c-terminal region of ge- 1"/>
    <property type="match status" value="1"/>
</dbReference>
<dbReference type="AlphaFoldDB" id="A0AAJ8LMH3"/>